<name>A0A0K1Q6H0_9BACT</name>
<reference evidence="1 2" key="1">
    <citation type="submission" date="2015-08" db="EMBL/GenBank/DDBJ databases">
        <authorList>
            <person name="Babu N.S."/>
            <person name="Beckwith C.J."/>
            <person name="Beseler K.G."/>
            <person name="Brison A."/>
            <person name="Carone J.V."/>
            <person name="Caskin T.P."/>
            <person name="Diamond M."/>
            <person name="Durham M.E."/>
            <person name="Foxe J.M."/>
            <person name="Go M."/>
            <person name="Henderson B.A."/>
            <person name="Jones I.B."/>
            <person name="McGettigan J.A."/>
            <person name="Micheletti S.J."/>
            <person name="Nasrallah M.E."/>
            <person name="Ortiz D."/>
            <person name="Piller C.R."/>
            <person name="Privatt S.R."/>
            <person name="Schneider S.L."/>
            <person name="Sharp S."/>
            <person name="Smith T.C."/>
            <person name="Stanton J.D."/>
            <person name="Ullery H.E."/>
            <person name="Wilson R.J."/>
            <person name="Serrano M.G."/>
            <person name="Buck G."/>
            <person name="Lee V."/>
            <person name="Wang Y."/>
            <person name="Carvalho R."/>
            <person name="Voegtly L."/>
            <person name="Shi R."/>
            <person name="Duckworth R."/>
            <person name="Johnson A."/>
            <person name="Loviza R."/>
            <person name="Walstead R."/>
            <person name="Shah Z."/>
            <person name="Kiflezghi M."/>
            <person name="Wade K."/>
            <person name="Ball S.L."/>
            <person name="Bradley K.W."/>
            <person name="Asai D.J."/>
            <person name="Bowman C.A."/>
            <person name="Russell D.A."/>
            <person name="Pope W.H."/>
            <person name="Jacobs-Sera D."/>
            <person name="Hendrix R.W."/>
            <person name="Hatfull G.F."/>
        </authorList>
    </citation>
    <scope>NUCLEOTIDE SEQUENCE [LARGE SCALE GENOMIC DNA]</scope>
    <source>
        <strain evidence="1 2">DSM 27648</strain>
    </source>
</reference>
<evidence type="ECO:0008006" key="3">
    <source>
        <dbReference type="Google" id="ProtNLM"/>
    </source>
</evidence>
<dbReference type="SUPFAM" id="SSF52833">
    <property type="entry name" value="Thioredoxin-like"/>
    <property type="match status" value="1"/>
</dbReference>
<gene>
    <name evidence="1" type="ORF">AKJ09_07900</name>
</gene>
<keyword evidence="2" id="KW-1185">Reference proteome</keyword>
<dbReference type="Gene3D" id="3.40.30.10">
    <property type="entry name" value="Glutaredoxin"/>
    <property type="match status" value="1"/>
</dbReference>
<dbReference type="KEGG" id="llu:AKJ09_07900"/>
<dbReference type="EMBL" id="CP012333">
    <property type="protein sequence ID" value="AKV01237.1"/>
    <property type="molecule type" value="Genomic_DNA"/>
</dbReference>
<protein>
    <recommendedName>
        <fullName evidence="3">Thioredoxin domain-containing protein</fullName>
    </recommendedName>
</protein>
<evidence type="ECO:0000313" key="2">
    <source>
        <dbReference type="Proteomes" id="UP000064967"/>
    </source>
</evidence>
<organism evidence="1 2">
    <name type="scientific">Labilithrix luteola</name>
    <dbReference type="NCBI Taxonomy" id="1391654"/>
    <lineage>
        <taxon>Bacteria</taxon>
        <taxon>Pseudomonadati</taxon>
        <taxon>Myxococcota</taxon>
        <taxon>Polyangia</taxon>
        <taxon>Polyangiales</taxon>
        <taxon>Labilitrichaceae</taxon>
        <taxon>Labilithrix</taxon>
    </lineage>
</organism>
<dbReference type="Proteomes" id="UP000064967">
    <property type="component" value="Chromosome"/>
</dbReference>
<sequence length="175" mass="18717">MAGVPALIGLLACNGTKPSITQDAPATAPVVSQARAAAVDGGHPEPIRVLVASEDTDLLSLIRTERLRARGEGRTLVVYAGASWCDPCRRFKEEVHSGRLDASLSRITLLVFDADRDTDRLASAGYGFRFIPFVALPGVDGHPLETEEARGKGSEAGLALVATLERWQNQSSRPR</sequence>
<evidence type="ECO:0000313" key="1">
    <source>
        <dbReference type="EMBL" id="AKV01237.1"/>
    </source>
</evidence>
<proteinExistence type="predicted"/>
<dbReference type="AlphaFoldDB" id="A0A0K1Q6H0"/>
<dbReference type="InterPro" id="IPR036249">
    <property type="entry name" value="Thioredoxin-like_sf"/>
</dbReference>
<dbReference type="STRING" id="1391654.AKJ09_07900"/>
<accession>A0A0K1Q6H0</accession>